<feature type="domain" description="Fido" evidence="2">
    <location>
        <begin position="146"/>
        <end position="294"/>
    </location>
</feature>
<evidence type="ECO:0000313" key="4">
    <source>
        <dbReference type="Proteomes" id="UP000824504"/>
    </source>
</evidence>
<dbReference type="Pfam" id="PF02661">
    <property type="entry name" value="Fic"/>
    <property type="match status" value="1"/>
</dbReference>
<sequence>MVGWEAHPWHRESDHGASRRQQLAARGPYEAAVPAAIAGAGVVVPNGLLAEAEDAVQEITRFDAEITAFAERRAATDGDDNTSELAPLASVLLRTESASSSEIEGVTAGARALALAAIDAKAGPNAQLVTANVAAMQRAVELADDISVEAILAAHRALHGSQAYAAPGQLRDLQVWIGSNALSPHTASFVPPHPSRVAAALDDLMVFVQRVDLPVLVQVALAHAQFETIHPFNDGNGRTGRTLVHAMLRHSGVTRTLTVPVSAGLLTDTTGYFRALTDYREGYIETIIRQFVNASFRAISNGRELVDDLERVYGAWSEQLTSRRGSAARRLLPHLLSQPAVTVAHVEAVTGVALSAAQRAIEQLEAAGIVTRTNENRRNRVWIAPDVIEALDAFAERVGRRG</sequence>
<dbReference type="RefSeq" id="WP_219080655.1">
    <property type="nucleotide sequence ID" value="NZ_CP079216.1"/>
</dbReference>
<keyword evidence="4" id="KW-1185">Reference proteome</keyword>
<dbReference type="InterPro" id="IPR040198">
    <property type="entry name" value="Fido_containing"/>
</dbReference>
<dbReference type="PANTHER" id="PTHR13504:SF38">
    <property type="entry name" value="FIDO DOMAIN-CONTAINING PROTEIN"/>
    <property type="match status" value="1"/>
</dbReference>
<dbReference type="PANTHER" id="PTHR13504">
    <property type="entry name" value="FIDO DOMAIN-CONTAINING PROTEIN DDB_G0283145"/>
    <property type="match status" value="1"/>
</dbReference>
<name>A0ABX8SFQ0_9ACTN</name>
<feature type="compositionally biased region" description="Basic and acidic residues" evidence="1">
    <location>
        <begin position="7"/>
        <end position="17"/>
    </location>
</feature>
<evidence type="ECO:0000256" key="1">
    <source>
        <dbReference type="SAM" id="MobiDB-lite"/>
    </source>
</evidence>
<evidence type="ECO:0000259" key="2">
    <source>
        <dbReference type="PROSITE" id="PS51459"/>
    </source>
</evidence>
<accession>A0ABX8SFQ0</accession>
<protein>
    <submittedName>
        <fullName evidence="3">Fic family protein</fullName>
    </submittedName>
</protein>
<evidence type="ECO:0000313" key="3">
    <source>
        <dbReference type="EMBL" id="QXT62090.1"/>
    </source>
</evidence>
<dbReference type="Proteomes" id="UP000824504">
    <property type="component" value="Chromosome"/>
</dbReference>
<gene>
    <name evidence="3" type="ORF">KDB89_09930</name>
</gene>
<proteinExistence type="predicted"/>
<dbReference type="EMBL" id="CP079216">
    <property type="protein sequence ID" value="QXT62090.1"/>
    <property type="molecule type" value="Genomic_DNA"/>
</dbReference>
<feature type="region of interest" description="Disordered" evidence="1">
    <location>
        <begin position="1"/>
        <end position="23"/>
    </location>
</feature>
<reference evidence="3 4" key="1">
    <citation type="submission" date="2021-07" db="EMBL/GenBank/DDBJ databases">
        <title>complete genome sequencing of Tessaracoccus sp.J1M15.</title>
        <authorList>
            <person name="Bae J.-W."/>
            <person name="Kim D.-y."/>
        </authorList>
    </citation>
    <scope>NUCLEOTIDE SEQUENCE [LARGE SCALE GENOMIC DNA]</scope>
    <source>
        <strain evidence="3 4">J1M15</strain>
    </source>
</reference>
<organism evidence="3 4">
    <name type="scientific">Tessaracoccus palaemonis</name>
    <dbReference type="NCBI Taxonomy" id="2829499"/>
    <lineage>
        <taxon>Bacteria</taxon>
        <taxon>Bacillati</taxon>
        <taxon>Actinomycetota</taxon>
        <taxon>Actinomycetes</taxon>
        <taxon>Propionibacteriales</taxon>
        <taxon>Propionibacteriaceae</taxon>
        <taxon>Tessaracoccus</taxon>
    </lineage>
</organism>
<dbReference type="InterPro" id="IPR003812">
    <property type="entry name" value="Fido"/>
</dbReference>
<dbReference type="PROSITE" id="PS51459">
    <property type="entry name" value="FIDO"/>
    <property type="match status" value="1"/>
</dbReference>